<name>D2R8U2_PIRSD</name>
<organism evidence="9 10">
    <name type="scientific">Pirellula staleyi (strain ATCC 27377 / DSM 6068 / ICPB 4128)</name>
    <name type="common">Pirella staleyi</name>
    <dbReference type="NCBI Taxonomy" id="530564"/>
    <lineage>
        <taxon>Bacteria</taxon>
        <taxon>Pseudomonadati</taxon>
        <taxon>Planctomycetota</taxon>
        <taxon>Planctomycetia</taxon>
        <taxon>Pirellulales</taxon>
        <taxon>Pirellulaceae</taxon>
        <taxon>Pirellula</taxon>
    </lineage>
</organism>
<evidence type="ECO:0000256" key="7">
    <source>
        <dbReference type="SAM" id="Phobius"/>
    </source>
</evidence>
<reference evidence="9 10" key="1">
    <citation type="journal article" date="2009" name="Stand. Genomic Sci.">
        <title>Complete genome sequence of Pirellula staleyi type strain (ATCC 27377).</title>
        <authorList>
            <person name="Clum A."/>
            <person name="Tindall B.J."/>
            <person name="Sikorski J."/>
            <person name="Ivanova N."/>
            <person name="Mavrommatis K."/>
            <person name="Lucas S."/>
            <person name="Glavina del Rio T."/>
            <person name="Nolan M."/>
            <person name="Chen F."/>
            <person name="Tice H."/>
            <person name="Pitluck S."/>
            <person name="Cheng J.F."/>
            <person name="Chertkov O."/>
            <person name="Brettin T."/>
            <person name="Han C."/>
            <person name="Detter J.C."/>
            <person name="Kuske C."/>
            <person name="Bruce D."/>
            <person name="Goodwin L."/>
            <person name="Ovchinikova G."/>
            <person name="Pati A."/>
            <person name="Mikhailova N."/>
            <person name="Chen A."/>
            <person name="Palaniappan K."/>
            <person name="Land M."/>
            <person name="Hauser L."/>
            <person name="Chang Y.J."/>
            <person name="Jeffries C.D."/>
            <person name="Chain P."/>
            <person name="Rohde M."/>
            <person name="Goker M."/>
            <person name="Bristow J."/>
            <person name="Eisen J.A."/>
            <person name="Markowitz V."/>
            <person name="Hugenholtz P."/>
            <person name="Kyrpides N.C."/>
            <person name="Klenk H.P."/>
            <person name="Lapidus A."/>
        </authorList>
    </citation>
    <scope>NUCLEOTIDE SEQUENCE [LARGE SCALE GENOMIC DNA]</scope>
    <source>
        <strain evidence="10">ATCC 27377 / DSM 6068 / ICPB 4128</strain>
    </source>
</reference>
<dbReference type="PANTHER" id="PTHR43731:SF14">
    <property type="entry name" value="PRESENILIN-ASSOCIATED RHOMBOID-LIKE PROTEIN, MITOCHONDRIAL"/>
    <property type="match status" value="1"/>
</dbReference>
<evidence type="ECO:0000256" key="4">
    <source>
        <dbReference type="ARBA" id="ARBA00022801"/>
    </source>
</evidence>
<evidence type="ECO:0000256" key="1">
    <source>
        <dbReference type="ARBA" id="ARBA00004141"/>
    </source>
</evidence>
<feature type="transmembrane region" description="Helical" evidence="7">
    <location>
        <begin position="110"/>
        <end position="129"/>
    </location>
</feature>
<keyword evidence="6 7" id="KW-0472">Membrane</keyword>
<feature type="transmembrane region" description="Helical" evidence="7">
    <location>
        <begin position="20"/>
        <end position="38"/>
    </location>
</feature>
<comment type="subcellular location">
    <subcellularLocation>
        <location evidence="1">Membrane</location>
        <topology evidence="1">Multi-pass membrane protein</topology>
    </subcellularLocation>
</comment>
<dbReference type="Pfam" id="PF01694">
    <property type="entry name" value="Rhomboid"/>
    <property type="match status" value="1"/>
</dbReference>
<evidence type="ECO:0000313" key="9">
    <source>
        <dbReference type="EMBL" id="ADB19392.1"/>
    </source>
</evidence>
<evidence type="ECO:0000256" key="3">
    <source>
        <dbReference type="ARBA" id="ARBA00022692"/>
    </source>
</evidence>
<evidence type="ECO:0000256" key="6">
    <source>
        <dbReference type="ARBA" id="ARBA00023136"/>
    </source>
</evidence>
<sequence>MGYQDRDYIRDETPYGGGLANFSATVQLMIVCGVIYLADLLTTSNGKHYISDTLSVNATSFLHPLEWWKFLTAGFVHSARPSHIIGNMIGLYFFGTAIEGRSGRWEFLRFYLLAIVFSSIFWCVTEYYFGNPLSTARGASGGVTAVVILYCLLYPRSTILLMMFIPMPAWLAGILIIGGDVLQLQNQGANIAFTAHIGGALFALAYWSLGINLGRFWPVEKARELLSRVTSSRRNSPDLRIHDPEQYYDDLDAEADRVLEKLHRDGESSLSPRERRVLEDYARRMRQKLR</sequence>
<dbReference type="STRING" id="530564.Psta_4751"/>
<evidence type="ECO:0000256" key="5">
    <source>
        <dbReference type="ARBA" id="ARBA00022989"/>
    </source>
</evidence>
<dbReference type="InterPro" id="IPR035952">
    <property type="entry name" value="Rhomboid-like_sf"/>
</dbReference>
<evidence type="ECO:0000313" key="10">
    <source>
        <dbReference type="Proteomes" id="UP000001887"/>
    </source>
</evidence>
<dbReference type="eggNOG" id="COG0705">
    <property type="taxonomic scope" value="Bacteria"/>
</dbReference>
<dbReference type="KEGG" id="psl:Psta_4751"/>
<keyword evidence="5 7" id="KW-1133">Transmembrane helix</keyword>
<feature type="transmembrane region" description="Helical" evidence="7">
    <location>
        <begin position="191"/>
        <end position="213"/>
    </location>
</feature>
<feature type="domain" description="Peptidase S54 rhomboid" evidence="8">
    <location>
        <begin position="66"/>
        <end position="207"/>
    </location>
</feature>
<gene>
    <name evidence="9" type="ordered locus">Psta_4751</name>
</gene>
<dbReference type="InterPro" id="IPR022764">
    <property type="entry name" value="Peptidase_S54_rhomboid_dom"/>
</dbReference>
<proteinExistence type="inferred from homology"/>
<dbReference type="GO" id="GO:0004252">
    <property type="term" value="F:serine-type endopeptidase activity"/>
    <property type="evidence" value="ECO:0007669"/>
    <property type="project" value="InterPro"/>
</dbReference>
<evidence type="ECO:0000259" key="8">
    <source>
        <dbReference type="Pfam" id="PF01694"/>
    </source>
</evidence>
<accession>D2R8U2</accession>
<evidence type="ECO:0000256" key="2">
    <source>
        <dbReference type="ARBA" id="ARBA00009045"/>
    </source>
</evidence>
<dbReference type="GO" id="GO:0016020">
    <property type="term" value="C:membrane"/>
    <property type="evidence" value="ECO:0007669"/>
    <property type="project" value="UniProtKB-SubCell"/>
</dbReference>
<keyword evidence="10" id="KW-1185">Reference proteome</keyword>
<keyword evidence="3 7" id="KW-0812">Transmembrane</keyword>
<dbReference type="AlphaFoldDB" id="D2R8U2"/>
<feature type="transmembrane region" description="Helical" evidence="7">
    <location>
        <begin position="135"/>
        <end position="153"/>
    </location>
</feature>
<comment type="similarity">
    <text evidence="2">Belongs to the peptidase S54 family.</text>
</comment>
<dbReference type="Gene3D" id="1.20.1540.10">
    <property type="entry name" value="Rhomboid-like"/>
    <property type="match status" value="1"/>
</dbReference>
<feature type="transmembrane region" description="Helical" evidence="7">
    <location>
        <begin position="160"/>
        <end position="179"/>
    </location>
</feature>
<dbReference type="SUPFAM" id="SSF144091">
    <property type="entry name" value="Rhomboid-like"/>
    <property type="match status" value="1"/>
</dbReference>
<dbReference type="HOGENOM" id="CLU_055068_4_0_0"/>
<protein>
    <submittedName>
        <fullName evidence="9">Rhomboid family protein</fullName>
    </submittedName>
</protein>
<dbReference type="Proteomes" id="UP000001887">
    <property type="component" value="Chromosome"/>
</dbReference>
<dbReference type="OrthoDB" id="9813074at2"/>
<keyword evidence="4" id="KW-0378">Hydrolase</keyword>
<dbReference type="EMBL" id="CP001848">
    <property type="protein sequence ID" value="ADB19392.1"/>
    <property type="molecule type" value="Genomic_DNA"/>
</dbReference>
<dbReference type="InterPro" id="IPR050925">
    <property type="entry name" value="Rhomboid_protease_S54"/>
</dbReference>
<dbReference type="PANTHER" id="PTHR43731">
    <property type="entry name" value="RHOMBOID PROTEASE"/>
    <property type="match status" value="1"/>
</dbReference>